<evidence type="ECO:0000313" key="2">
    <source>
        <dbReference type="Proteomes" id="UP000313359"/>
    </source>
</evidence>
<dbReference type="Proteomes" id="UP000313359">
    <property type="component" value="Unassembled WGS sequence"/>
</dbReference>
<proteinExistence type="predicted"/>
<accession>A0A5C2STQ1</accession>
<gene>
    <name evidence="1" type="ORF">L227DRAFT_605217</name>
</gene>
<name>A0A5C2STQ1_9APHY</name>
<sequence>MAKTRNVMPQKGRKLREELYHGGRVPSFMEKVKVYKEIHINVTGIAWYDLKTHLNWTYGREKALGITKDHAGHSQPEVEQAQDTQVRVIYEAIAIKMAPLPDPPLSVLAAWAAQLQVPYPLVCEIAATIAGF</sequence>
<dbReference type="EMBL" id="ML122250">
    <property type="protein sequence ID" value="RPD66768.1"/>
    <property type="molecule type" value="Genomic_DNA"/>
</dbReference>
<organism evidence="1 2">
    <name type="scientific">Lentinus tigrinus ALCF2SS1-6</name>
    <dbReference type="NCBI Taxonomy" id="1328759"/>
    <lineage>
        <taxon>Eukaryota</taxon>
        <taxon>Fungi</taxon>
        <taxon>Dikarya</taxon>
        <taxon>Basidiomycota</taxon>
        <taxon>Agaricomycotina</taxon>
        <taxon>Agaricomycetes</taxon>
        <taxon>Polyporales</taxon>
        <taxon>Polyporaceae</taxon>
        <taxon>Lentinus</taxon>
    </lineage>
</organism>
<protein>
    <submittedName>
        <fullName evidence="1">Uncharacterized protein</fullName>
    </submittedName>
</protein>
<evidence type="ECO:0000313" key="1">
    <source>
        <dbReference type="EMBL" id="RPD66768.1"/>
    </source>
</evidence>
<keyword evidence="2" id="KW-1185">Reference proteome</keyword>
<reference evidence="1" key="1">
    <citation type="journal article" date="2018" name="Genome Biol. Evol.">
        <title>Genomics and development of Lentinus tigrinus, a white-rot wood-decaying mushroom with dimorphic fruiting bodies.</title>
        <authorList>
            <person name="Wu B."/>
            <person name="Xu Z."/>
            <person name="Knudson A."/>
            <person name="Carlson A."/>
            <person name="Chen N."/>
            <person name="Kovaka S."/>
            <person name="LaButti K."/>
            <person name="Lipzen A."/>
            <person name="Pennachio C."/>
            <person name="Riley R."/>
            <person name="Schakwitz W."/>
            <person name="Umezawa K."/>
            <person name="Ohm R.A."/>
            <person name="Grigoriev I.V."/>
            <person name="Nagy L.G."/>
            <person name="Gibbons J."/>
            <person name="Hibbett D."/>
        </authorList>
    </citation>
    <scope>NUCLEOTIDE SEQUENCE [LARGE SCALE GENOMIC DNA]</scope>
    <source>
        <strain evidence="1">ALCF2SS1-6</strain>
    </source>
</reference>
<dbReference type="AlphaFoldDB" id="A0A5C2STQ1"/>
<dbReference type="OrthoDB" id="2758385at2759"/>